<dbReference type="EMBL" id="JACOZA010000035">
    <property type="protein sequence ID" value="MBI2096796.1"/>
    <property type="molecule type" value="Genomic_DNA"/>
</dbReference>
<gene>
    <name evidence="1" type="ORF">HYT40_01410</name>
</gene>
<evidence type="ECO:0008006" key="3">
    <source>
        <dbReference type="Google" id="ProtNLM"/>
    </source>
</evidence>
<dbReference type="Proteomes" id="UP000724148">
    <property type="component" value="Unassembled WGS sequence"/>
</dbReference>
<comment type="caution">
    <text evidence="1">The sequence shown here is derived from an EMBL/GenBank/DDBJ whole genome shotgun (WGS) entry which is preliminary data.</text>
</comment>
<feature type="non-terminal residue" evidence="1">
    <location>
        <position position="66"/>
    </location>
</feature>
<organism evidence="1 2">
    <name type="scientific">Candidatus Sungiibacteriota bacterium</name>
    <dbReference type="NCBI Taxonomy" id="2750080"/>
    <lineage>
        <taxon>Bacteria</taxon>
        <taxon>Candidatus Sungiibacteriota</taxon>
    </lineage>
</organism>
<dbReference type="InterPro" id="IPR037257">
    <property type="entry name" value="T2SS_E_N_sf"/>
</dbReference>
<protein>
    <recommendedName>
        <fullName evidence="3">Type II secretion system protein GspE</fullName>
    </recommendedName>
</protein>
<dbReference type="SUPFAM" id="SSF160246">
    <property type="entry name" value="EspE N-terminal domain-like"/>
    <property type="match status" value="1"/>
</dbReference>
<reference evidence="1" key="1">
    <citation type="submission" date="2020-07" db="EMBL/GenBank/DDBJ databases">
        <title>Huge and variable diversity of episymbiotic CPR bacteria and DPANN archaea in groundwater ecosystems.</title>
        <authorList>
            <person name="He C.Y."/>
            <person name="Keren R."/>
            <person name="Whittaker M."/>
            <person name="Farag I.F."/>
            <person name="Doudna J."/>
            <person name="Cate J.H.D."/>
            <person name="Banfield J.F."/>
        </authorList>
    </citation>
    <scope>NUCLEOTIDE SEQUENCE</scope>
    <source>
        <strain evidence="1">NC_groundwater_193_Ag_S-0.1um_51_7</strain>
    </source>
</reference>
<sequence length="66" mass="7163">MARKNILDSLVTKGVITLDDIGSVKAEARKVGISVEEALYQRGIDENAVLEAKSEILGIPERRLLG</sequence>
<dbReference type="AlphaFoldDB" id="A0A931SCF7"/>
<evidence type="ECO:0000313" key="1">
    <source>
        <dbReference type="EMBL" id="MBI2096796.1"/>
    </source>
</evidence>
<name>A0A931SCF7_9BACT</name>
<evidence type="ECO:0000313" key="2">
    <source>
        <dbReference type="Proteomes" id="UP000724148"/>
    </source>
</evidence>
<accession>A0A931SCF7</accession>
<proteinExistence type="predicted"/>